<dbReference type="GO" id="GO:0005524">
    <property type="term" value="F:ATP binding"/>
    <property type="evidence" value="ECO:0007669"/>
    <property type="project" value="InterPro"/>
</dbReference>
<dbReference type="Pfam" id="PF00391">
    <property type="entry name" value="PEP-utilizers"/>
    <property type="match status" value="1"/>
</dbReference>
<dbReference type="InterPro" id="IPR002192">
    <property type="entry name" value="PPDK_AMP/ATP-bd"/>
</dbReference>
<proteinExistence type="predicted"/>
<organism evidence="3 4">
    <name type="scientific">Streptomyces luteolifulvus</name>
    <dbReference type="NCBI Taxonomy" id="2615112"/>
    <lineage>
        <taxon>Bacteria</taxon>
        <taxon>Bacillati</taxon>
        <taxon>Actinomycetota</taxon>
        <taxon>Actinomycetes</taxon>
        <taxon>Kitasatosporales</taxon>
        <taxon>Streptomycetaceae</taxon>
        <taxon>Streptomyces</taxon>
    </lineage>
</organism>
<dbReference type="EMBL" id="VZRB01000036">
    <property type="protein sequence ID" value="KAB1140893.1"/>
    <property type="molecule type" value="Genomic_DNA"/>
</dbReference>
<dbReference type="AlphaFoldDB" id="A0A6H9URA6"/>
<dbReference type="InterPro" id="IPR036637">
    <property type="entry name" value="Phosphohistidine_dom_sf"/>
</dbReference>
<sequence length="810" mass="88114">MVSAVSHGVRRVHASLRGALRAHSLENPAHRRRLDDGAGPQRSSCHGRWCDGCSGLEREFRMDRPSDAPPTTVALTDDRATDTRVSGRKAAMLAQLLRSGFPCADGMVIPAWIHQHFQERGKTGSDDGETSAHLERALDEITDVHHSDLLAVRSSSTVEDTNEASCAGLFTSVLDVRGATALRAAVLKCWGSAENVALPQRERVTEAPLMAVLVQRMLEPDAAGAAFATDPKDGDTTAVSVSAVRGRADRLMQGETAADEWTVTVSAATCVRNSYDAITPDQAVAIAELTRQVSAHLSCRAEVEWALLDGRITLLQARPTAAGDEHAVAWPAPPRGEWRRDIRLGEWLPEPVTPLFATWFLPTVDLRFRRAQWQRSGVLVPKPSYRLLHGWYYHSPLGDRRSSALLEGMLAHPGFACAMLVSRHRPSITNRIVVAKQTAALENHRLSCRALLGTVTAGFAAMSERVVVDFVNRVIALVGDCLWPMFLVGGTAWRAEEALASYYEKAILPELDEPYHGLLVDREQAEAVAPHAVSTLDWYRPTLGEVADGSGPQPRPVVSEDDADRLKELCLAVLSRRRTDPARFNRLLTLARDTARMRRRYTGNLTEPWPALRQALLRLGTVLKERGVIDCPEHVHFLTYQELRTALSHGSPARRQELIAHRTSTWARQRALRPPLSLGTAAYLLPLLLGRPVVETDGRISPDVLEGIGVSPGRATGRARLVDHPAGAEVAAGDILVVRSLVPALAPLIARAGAVAADVGSVAAHMSVIAREYGVPAVVALHSVTQAVQDGDVITVDGTTGRVHRRGPVR</sequence>
<dbReference type="GO" id="GO:0016301">
    <property type="term" value="F:kinase activity"/>
    <property type="evidence" value="ECO:0007669"/>
    <property type="project" value="InterPro"/>
</dbReference>
<accession>A0A6H9URA6</accession>
<protein>
    <recommendedName>
        <fullName evidence="5">Phosphoenolpyruvate synthase</fullName>
    </recommendedName>
</protein>
<dbReference type="Pfam" id="PF01326">
    <property type="entry name" value="PPDK_N"/>
    <property type="match status" value="1"/>
</dbReference>
<name>A0A6H9URA6_9ACTN</name>
<evidence type="ECO:0000259" key="1">
    <source>
        <dbReference type="Pfam" id="PF00391"/>
    </source>
</evidence>
<gene>
    <name evidence="3" type="ORF">F7R91_34140</name>
</gene>
<dbReference type="InterPro" id="IPR013815">
    <property type="entry name" value="ATP_grasp_subdomain_1"/>
</dbReference>
<dbReference type="Gene3D" id="3.30.1490.20">
    <property type="entry name" value="ATP-grasp fold, A domain"/>
    <property type="match status" value="1"/>
</dbReference>
<dbReference type="Gene3D" id="3.30.470.20">
    <property type="entry name" value="ATP-grasp fold, B domain"/>
    <property type="match status" value="1"/>
</dbReference>
<dbReference type="Proteomes" id="UP000442707">
    <property type="component" value="Unassembled WGS sequence"/>
</dbReference>
<dbReference type="SUPFAM" id="SSF56059">
    <property type="entry name" value="Glutathione synthetase ATP-binding domain-like"/>
    <property type="match status" value="1"/>
</dbReference>
<reference evidence="3 4" key="1">
    <citation type="submission" date="2019-09" db="EMBL/GenBank/DDBJ databases">
        <title>Screening of Novel Bioactive Compounds from Soil-Associated.</title>
        <authorList>
            <person name="Zhao S."/>
        </authorList>
    </citation>
    <scope>NUCLEOTIDE SEQUENCE [LARGE SCALE GENOMIC DNA]</scope>
    <source>
        <strain evidence="3 4">HIT-DPA4</strain>
    </source>
</reference>
<dbReference type="PANTHER" id="PTHR43615:SF1">
    <property type="entry name" value="PPDK_N DOMAIN-CONTAINING PROTEIN"/>
    <property type="match status" value="1"/>
</dbReference>
<dbReference type="PANTHER" id="PTHR43615">
    <property type="entry name" value="PHOSPHOENOLPYRUVATE SYNTHASE-RELATED"/>
    <property type="match status" value="1"/>
</dbReference>
<feature type="domain" description="Pyruvate phosphate dikinase AMP/ATP-binding" evidence="2">
    <location>
        <begin position="131"/>
        <end position="273"/>
    </location>
</feature>
<feature type="domain" description="PEP-utilising enzyme mobile" evidence="1">
    <location>
        <begin position="732"/>
        <end position="801"/>
    </location>
</feature>
<dbReference type="SUPFAM" id="SSF52009">
    <property type="entry name" value="Phosphohistidine domain"/>
    <property type="match status" value="1"/>
</dbReference>
<evidence type="ECO:0000259" key="2">
    <source>
        <dbReference type="Pfam" id="PF01326"/>
    </source>
</evidence>
<dbReference type="InterPro" id="IPR051549">
    <property type="entry name" value="PEP_Utilizing_Enz"/>
</dbReference>
<evidence type="ECO:0008006" key="5">
    <source>
        <dbReference type="Google" id="ProtNLM"/>
    </source>
</evidence>
<comment type="caution">
    <text evidence="3">The sequence shown here is derived from an EMBL/GenBank/DDBJ whole genome shotgun (WGS) entry which is preliminary data.</text>
</comment>
<dbReference type="InterPro" id="IPR008279">
    <property type="entry name" value="PEP-util_enz_mobile_dom"/>
</dbReference>
<keyword evidence="4" id="KW-1185">Reference proteome</keyword>
<evidence type="ECO:0000313" key="3">
    <source>
        <dbReference type="EMBL" id="KAB1140893.1"/>
    </source>
</evidence>
<evidence type="ECO:0000313" key="4">
    <source>
        <dbReference type="Proteomes" id="UP000442707"/>
    </source>
</evidence>
<dbReference type="Gene3D" id="3.50.30.10">
    <property type="entry name" value="Phosphohistidine domain"/>
    <property type="match status" value="1"/>
</dbReference>